<evidence type="ECO:0000313" key="3">
    <source>
        <dbReference type="EMBL" id="GMS97757.1"/>
    </source>
</evidence>
<keyword evidence="2" id="KW-1133">Transmembrane helix</keyword>
<proteinExistence type="inferred from homology"/>
<dbReference type="PANTHER" id="PTHR23128">
    <property type="entry name" value="SERPENTINE RECEPTOR, CLASS E (EPSILON)-RELATED"/>
    <property type="match status" value="1"/>
</dbReference>
<accession>A0AAV5TU88</accession>
<evidence type="ECO:0000256" key="2">
    <source>
        <dbReference type="SAM" id="Phobius"/>
    </source>
</evidence>
<evidence type="ECO:0000256" key="1">
    <source>
        <dbReference type="ARBA" id="ARBA00006803"/>
    </source>
</evidence>
<feature type="transmembrane region" description="Helical" evidence="2">
    <location>
        <begin position="39"/>
        <end position="64"/>
    </location>
</feature>
<feature type="transmembrane region" description="Helical" evidence="2">
    <location>
        <begin position="187"/>
        <end position="209"/>
    </location>
</feature>
<feature type="transmembrane region" description="Helical" evidence="2">
    <location>
        <begin position="114"/>
        <end position="136"/>
    </location>
</feature>
<dbReference type="AlphaFoldDB" id="A0AAV5TU88"/>
<evidence type="ECO:0008006" key="5">
    <source>
        <dbReference type="Google" id="ProtNLM"/>
    </source>
</evidence>
<keyword evidence="2" id="KW-0472">Membrane</keyword>
<feature type="transmembrane region" description="Helical" evidence="2">
    <location>
        <begin position="252"/>
        <end position="272"/>
    </location>
</feature>
<dbReference type="PANTHER" id="PTHR23128:SF132">
    <property type="entry name" value="SERPENTINE RECEPTOR, CLASS E (EPSILON)-RELATED"/>
    <property type="match status" value="1"/>
</dbReference>
<reference evidence="3" key="1">
    <citation type="submission" date="2023-10" db="EMBL/GenBank/DDBJ databases">
        <title>Genome assembly of Pristionchus species.</title>
        <authorList>
            <person name="Yoshida K."/>
            <person name="Sommer R.J."/>
        </authorList>
    </citation>
    <scope>NUCLEOTIDE SEQUENCE</scope>
    <source>
        <strain evidence="3">RS0144</strain>
    </source>
</reference>
<keyword evidence="4" id="KW-1185">Reference proteome</keyword>
<feature type="transmembrane region" description="Helical" evidence="2">
    <location>
        <begin position="284"/>
        <end position="304"/>
    </location>
</feature>
<name>A0AAV5TU88_9BILA</name>
<organism evidence="3 4">
    <name type="scientific">Pristionchus entomophagus</name>
    <dbReference type="NCBI Taxonomy" id="358040"/>
    <lineage>
        <taxon>Eukaryota</taxon>
        <taxon>Metazoa</taxon>
        <taxon>Ecdysozoa</taxon>
        <taxon>Nematoda</taxon>
        <taxon>Chromadorea</taxon>
        <taxon>Rhabditida</taxon>
        <taxon>Rhabditina</taxon>
        <taxon>Diplogasteromorpha</taxon>
        <taxon>Diplogasteroidea</taxon>
        <taxon>Neodiplogasteridae</taxon>
        <taxon>Pristionchus</taxon>
    </lineage>
</organism>
<evidence type="ECO:0000313" key="4">
    <source>
        <dbReference type="Proteomes" id="UP001432027"/>
    </source>
</evidence>
<sequence length="357" mass="40826">MTTPYNLSIPSLGVNVQLTYLESKINDIAPNSLFYFLTILNYVIEMICMMVLTIILLPAIITFWKTAKLHKNLKRVTVAFFCHIALYLLLRYIIFLYQIRLFTPTGNFSLDFPYVIAHFVRVYHVYSLYSVMMAFVLERSAATVFVSDYEVKRRFYISRCLICYISAVSLIIPVFTVATSEGKTGNLLGHFVMGSQLIGSNAIITVIWIRNIRLKRRLKMSIDPNLLTTEYTIGKKYQVQENLKSFKFIRNMVGSAIPLGATSLTIATYNLGKPQELQSFLRSYVDLLTTGGILLSLVVGILSLPEWRADLAHRARHILTRRSARPAVKEHLANMASPPHTETEIYFSQLRDAWNEK</sequence>
<protein>
    <recommendedName>
        <fullName evidence="5">G protein-coupled receptor</fullName>
    </recommendedName>
</protein>
<comment type="caution">
    <text evidence="3">The sequence shown here is derived from an EMBL/GenBank/DDBJ whole genome shotgun (WGS) entry which is preliminary data.</text>
</comment>
<dbReference type="InterPro" id="IPR004151">
    <property type="entry name" value="7TM_GPCR_serpentine_rcpt_Sre"/>
</dbReference>
<dbReference type="GO" id="GO:0007606">
    <property type="term" value="P:sensory perception of chemical stimulus"/>
    <property type="evidence" value="ECO:0007669"/>
    <property type="project" value="InterPro"/>
</dbReference>
<feature type="transmembrane region" description="Helical" evidence="2">
    <location>
        <begin position="156"/>
        <end position="175"/>
    </location>
</feature>
<feature type="transmembrane region" description="Helical" evidence="2">
    <location>
        <begin position="76"/>
        <end position="94"/>
    </location>
</feature>
<dbReference type="GO" id="GO:0016020">
    <property type="term" value="C:membrane"/>
    <property type="evidence" value="ECO:0007669"/>
    <property type="project" value="InterPro"/>
</dbReference>
<dbReference type="EMBL" id="BTSX01000004">
    <property type="protein sequence ID" value="GMS97757.1"/>
    <property type="molecule type" value="Genomic_DNA"/>
</dbReference>
<keyword evidence="2" id="KW-0812">Transmembrane</keyword>
<comment type="similarity">
    <text evidence="1">Belongs to the nematode receptor-like protein sre family.</text>
</comment>
<gene>
    <name evidence="3" type="ORF">PENTCL1PPCAC_19932</name>
</gene>
<dbReference type="Pfam" id="PF03125">
    <property type="entry name" value="Sre"/>
    <property type="match status" value="1"/>
</dbReference>
<dbReference type="Proteomes" id="UP001432027">
    <property type="component" value="Unassembled WGS sequence"/>
</dbReference>